<keyword evidence="3" id="KW-1185">Reference proteome</keyword>
<sequence length="124" mass="14482">MMGGWIKLHRNLTHWQWYDDSLMVHLFIHLLLSANFEERQWRGITIRRGQLVTSTQQLAEGIHSTYKMVFSRLCKLEKSGEISKIRNNQFSIITITKYDDYMDADPAGGTAEGQRRDSDGTQYK</sequence>
<evidence type="ECO:0000313" key="3">
    <source>
        <dbReference type="Proteomes" id="UP000297225"/>
    </source>
</evidence>
<dbReference type="AlphaFoldDB" id="A0A4Y8WQN6"/>
<gene>
    <name evidence="2" type="ORF">E4P47_06185</name>
</gene>
<feature type="region of interest" description="Disordered" evidence="1">
    <location>
        <begin position="105"/>
        <end position="124"/>
    </location>
</feature>
<dbReference type="RefSeq" id="WP_206077053.1">
    <property type="nucleotide sequence ID" value="NZ_SPNC01000087.1"/>
</dbReference>
<dbReference type="EMBL" id="SPNC01000087">
    <property type="protein sequence ID" value="TFH94775.1"/>
    <property type="molecule type" value="Genomic_DNA"/>
</dbReference>
<feature type="non-terminal residue" evidence="2">
    <location>
        <position position="124"/>
    </location>
</feature>
<dbReference type="STRING" id="1122973.GCA_000379925_00546"/>
<protein>
    <recommendedName>
        <fullName evidence="4">Helix-turn-helix domain-containing protein</fullName>
    </recommendedName>
</protein>
<organism evidence="2 3">
    <name type="scientific">Porphyromonas levii</name>
    <dbReference type="NCBI Taxonomy" id="28114"/>
    <lineage>
        <taxon>Bacteria</taxon>
        <taxon>Pseudomonadati</taxon>
        <taxon>Bacteroidota</taxon>
        <taxon>Bacteroidia</taxon>
        <taxon>Bacteroidales</taxon>
        <taxon>Porphyromonadaceae</taxon>
        <taxon>Porphyromonas</taxon>
    </lineage>
</organism>
<evidence type="ECO:0000256" key="1">
    <source>
        <dbReference type="SAM" id="MobiDB-lite"/>
    </source>
</evidence>
<name>A0A4Y8WQN6_9PORP</name>
<accession>A0A4Y8WQN6</accession>
<evidence type="ECO:0008006" key="4">
    <source>
        <dbReference type="Google" id="ProtNLM"/>
    </source>
</evidence>
<comment type="caution">
    <text evidence="2">The sequence shown here is derived from an EMBL/GenBank/DDBJ whole genome shotgun (WGS) entry which is preliminary data.</text>
</comment>
<evidence type="ECO:0000313" key="2">
    <source>
        <dbReference type="EMBL" id="TFH94775.1"/>
    </source>
</evidence>
<reference evidence="2 3" key="1">
    <citation type="submission" date="2019-03" db="EMBL/GenBank/DDBJ databases">
        <title>Porphyromonas levii Isolated from the Uterus of Dairy Cows.</title>
        <authorList>
            <person name="Francis A.M."/>
        </authorList>
    </citation>
    <scope>NUCLEOTIDE SEQUENCE [LARGE SCALE GENOMIC DNA]</scope>
    <source>
        <strain evidence="2 3">AF5678</strain>
    </source>
</reference>
<proteinExistence type="predicted"/>
<feature type="compositionally biased region" description="Basic and acidic residues" evidence="1">
    <location>
        <begin position="113"/>
        <end position="124"/>
    </location>
</feature>
<dbReference type="Proteomes" id="UP000297225">
    <property type="component" value="Unassembled WGS sequence"/>
</dbReference>